<gene>
    <name evidence="1" type="ORF">GRX66_18620</name>
</gene>
<name>A0A6B0SLI7_9EURY</name>
<proteinExistence type="predicted"/>
<dbReference type="OrthoDB" id="178000at2157"/>
<evidence type="ECO:0000313" key="2">
    <source>
        <dbReference type="Proteomes" id="UP000471521"/>
    </source>
</evidence>
<dbReference type="RefSeq" id="WP_159527807.1">
    <property type="nucleotide sequence ID" value="NZ_WUUU01000302.1"/>
</dbReference>
<feature type="non-terminal residue" evidence="1">
    <location>
        <position position="260"/>
    </location>
</feature>
<keyword evidence="2" id="KW-1185">Reference proteome</keyword>
<dbReference type="AlphaFoldDB" id="A0A6B0SLI7"/>
<evidence type="ECO:0000313" key="1">
    <source>
        <dbReference type="EMBL" id="MXR22495.1"/>
    </source>
</evidence>
<evidence type="ECO:0008006" key="3">
    <source>
        <dbReference type="Google" id="ProtNLM"/>
    </source>
</evidence>
<organism evidence="1 2">
    <name type="scientific">Halobacterium bonnevillei</name>
    <dbReference type="NCBI Taxonomy" id="2692200"/>
    <lineage>
        <taxon>Archaea</taxon>
        <taxon>Methanobacteriati</taxon>
        <taxon>Methanobacteriota</taxon>
        <taxon>Stenosarchaea group</taxon>
        <taxon>Halobacteria</taxon>
        <taxon>Halobacteriales</taxon>
        <taxon>Halobacteriaceae</taxon>
        <taxon>Halobacterium</taxon>
    </lineage>
</organism>
<dbReference type="Proteomes" id="UP000471521">
    <property type="component" value="Unassembled WGS sequence"/>
</dbReference>
<dbReference type="EMBL" id="WUUU01000302">
    <property type="protein sequence ID" value="MXR22495.1"/>
    <property type="molecule type" value="Genomic_DNA"/>
</dbReference>
<comment type="caution">
    <text evidence="1">The sequence shown here is derived from an EMBL/GenBank/DDBJ whole genome shotgun (WGS) entry which is preliminary data.</text>
</comment>
<reference evidence="1 2" key="1">
    <citation type="submission" date="2019-12" db="EMBL/GenBank/DDBJ databases">
        <title>Isolation and characterization of three novel carbon monoxide-oxidizing members of Halobacteria from salione crusts and soils.</title>
        <authorList>
            <person name="Myers M.R."/>
            <person name="King G.M."/>
        </authorList>
    </citation>
    <scope>NUCLEOTIDE SEQUENCE [LARGE SCALE GENOMIC DNA]</scope>
    <source>
        <strain evidence="1 2">PCN9</strain>
    </source>
</reference>
<protein>
    <recommendedName>
        <fullName evidence="3">CopG family transcriptional regulator</fullName>
    </recommendedName>
</protein>
<accession>A0A6B0SLI7</accession>
<sequence>MVDGTSDAVENTTLEGPAAAWLAERADELDVSADELLERVVAAYRAAEEGGVPDVVTEAEFEERLDKVEAEVQAELADATGDFESELADLDSDLSEKLQDVRDRVIQVKRETDAKAPADHDHPELADQATDALAAVDELEAEVVEVADTVSRLSERVDAGFENFEEVLRYLRDETDDLDRKLTTLATAVLAMRKSVTSVAAANARRERTDRLKREANRSGVRVADCEACGSEVSVGLLTAPECPACGATFEDVEVNEGWF</sequence>